<accession>A0ABM7T2C9</accession>
<dbReference type="Proteomes" id="UP000824633">
    <property type="component" value="Chromosome"/>
</dbReference>
<evidence type="ECO:0000259" key="1">
    <source>
        <dbReference type="SMART" id="SM00849"/>
    </source>
</evidence>
<dbReference type="InterPro" id="IPR050855">
    <property type="entry name" value="NDM-1-like"/>
</dbReference>
<dbReference type="Pfam" id="PF00753">
    <property type="entry name" value="Lactamase_B"/>
    <property type="match status" value="1"/>
</dbReference>
<evidence type="ECO:0000313" key="3">
    <source>
        <dbReference type="Proteomes" id="UP000824633"/>
    </source>
</evidence>
<proteinExistence type="predicted"/>
<organism evidence="2 3">
    <name type="scientific">Clostridium gelidum</name>
    <dbReference type="NCBI Taxonomy" id="704125"/>
    <lineage>
        <taxon>Bacteria</taxon>
        <taxon>Bacillati</taxon>
        <taxon>Bacillota</taxon>
        <taxon>Clostridia</taxon>
        <taxon>Eubacteriales</taxon>
        <taxon>Clostridiaceae</taxon>
        <taxon>Clostridium</taxon>
    </lineage>
</organism>
<dbReference type="EMBL" id="AP024849">
    <property type="protein sequence ID" value="BCZ45762.1"/>
    <property type="molecule type" value="Genomic_DNA"/>
</dbReference>
<dbReference type="GO" id="GO:0016787">
    <property type="term" value="F:hydrolase activity"/>
    <property type="evidence" value="ECO:0007669"/>
    <property type="project" value="UniProtKB-KW"/>
</dbReference>
<evidence type="ECO:0000313" key="2">
    <source>
        <dbReference type="EMBL" id="BCZ45762.1"/>
    </source>
</evidence>
<feature type="domain" description="Metallo-beta-lactamase" evidence="1">
    <location>
        <begin position="22"/>
        <end position="227"/>
    </location>
</feature>
<dbReference type="InterPro" id="IPR036866">
    <property type="entry name" value="RibonucZ/Hydroxyglut_hydro"/>
</dbReference>
<dbReference type="CDD" id="cd07721">
    <property type="entry name" value="yflN-like_MBL-fold"/>
    <property type="match status" value="1"/>
</dbReference>
<keyword evidence="2" id="KW-0378">Hydrolase</keyword>
<dbReference type="InterPro" id="IPR001279">
    <property type="entry name" value="Metallo-B-lactamas"/>
</dbReference>
<dbReference type="RefSeq" id="WP_224037321.1">
    <property type="nucleotide sequence ID" value="NZ_AP024849.1"/>
</dbReference>
<reference evidence="3" key="1">
    <citation type="submission" date="2021-07" db="EMBL/GenBank/DDBJ databases">
        <title>Complete genome sequencing of a Clostridium isolate.</title>
        <authorList>
            <person name="Ueki A."/>
            <person name="Tonouchi A."/>
        </authorList>
    </citation>
    <scope>NUCLEOTIDE SEQUENCE [LARGE SCALE GENOMIC DNA]</scope>
    <source>
        <strain evidence="3">C5S11</strain>
    </source>
</reference>
<gene>
    <name evidence="2" type="ORF">psyc5s11_18290</name>
</gene>
<keyword evidence="3" id="KW-1185">Reference proteome</keyword>
<dbReference type="PANTHER" id="PTHR42951:SF15">
    <property type="entry name" value="METALLO-BETA-LACTAMASE SUPERFAMILY PROTEIN"/>
    <property type="match status" value="1"/>
</dbReference>
<sequence length="245" mass="27767">MKIENGIYMLEILSDTMGKTTIIYPTLILNNDSLILIDTGFPGLFNQIYEAIEKEGLQFSKLNTIIFTHQDIDHIGNVLEILNKVPENIKTFSHEEEKAYINGEKSPVKLAKLESNLENLPDNMKVAYKMLKAGFQNNKVNIDETLTDGQELPYCGGITVIHTPGHTPGHICLYFKHWKILIAGDVFCVNDGILLRGNQDYNFDTELSVKSIQKLMKYDIETVICYHGGIYNHNVNKRISELANC</sequence>
<dbReference type="SUPFAM" id="SSF56281">
    <property type="entry name" value="Metallo-hydrolase/oxidoreductase"/>
    <property type="match status" value="1"/>
</dbReference>
<dbReference type="Gene3D" id="3.60.15.10">
    <property type="entry name" value="Ribonuclease Z/Hydroxyacylglutathione hydrolase-like"/>
    <property type="match status" value="1"/>
</dbReference>
<name>A0ABM7T2C9_9CLOT</name>
<dbReference type="PANTHER" id="PTHR42951">
    <property type="entry name" value="METALLO-BETA-LACTAMASE DOMAIN-CONTAINING"/>
    <property type="match status" value="1"/>
</dbReference>
<dbReference type="SMART" id="SM00849">
    <property type="entry name" value="Lactamase_B"/>
    <property type="match status" value="1"/>
</dbReference>
<protein>
    <submittedName>
        <fullName evidence="2">Hydrolase</fullName>
    </submittedName>
</protein>